<proteinExistence type="inferred from homology"/>
<dbReference type="InterPro" id="IPR029058">
    <property type="entry name" value="AB_hydrolase_fold"/>
</dbReference>
<dbReference type="PROSITE" id="PS01174">
    <property type="entry name" value="LIPASE_GDXG_SER"/>
    <property type="match status" value="1"/>
</dbReference>
<comment type="similarity">
    <text evidence="1">Belongs to the 'GDXG' lipolytic enzyme family.</text>
</comment>
<keyword evidence="2" id="KW-0378">Hydrolase</keyword>
<sequence length="234" mass="25343">MTILYIHGGAYIAGVTRTYHNLAGKLASALQAEVLLPRYPFAPEHPFPHAINAMDDAYRFLLARGTAPENIVIAGDSAGGGLTLALLLSIRDSGLPTPRCAVVFSPGANSTDDAPQLDALSRTDVMLSASMIRNVIKVYIPNTADRTHPYASPALGDYTGLPPLMITVATDECLYDDALRVRARAEAAGVPVTWLERTGLFHVWPVMVPFLPEARQDIEKVIAFIRHNVAEVKK</sequence>
<protein>
    <submittedName>
        <fullName evidence="4">Esterase lipase</fullName>
    </submittedName>
</protein>
<dbReference type="InterPro" id="IPR033140">
    <property type="entry name" value="Lipase_GDXG_put_SER_AS"/>
</dbReference>
<dbReference type="Pfam" id="PF07859">
    <property type="entry name" value="Abhydrolase_3"/>
    <property type="match status" value="1"/>
</dbReference>
<feature type="domain" description="Alpha/beta hydrolase fold-3" evidence="3">
    <location>
        <begin position="3"/>
        <end position="204"/>
    </location>
</feature>
<dbReference type="PANTHER" id="PTHR48081">
    <property type="entry name" value="AB HYDROLASE SUPERFAMILY PROTEIN C4A8.06C"/>
    <property type="match status" value="1"/>
</dbReference>
<dbReference type="PANTHER" id="PTHR48081:SF8">
    <property type="entry name" value="ALPHA_BETA HYDROLASE FOLD-3 DOMAIN-CONTAINING PROTEIN-RELATED"/>
    <property type="match status" value="1"/>
</dbReference>
<evidence type="ECO:0000259" key="3">
    <source>
        <dbReference type="Pfam" id="PF07859"/>
    </source>
</evidence>
<dbReference type="InterPro" id="IPR050300">
    <property type="entry name" value="GDXG_lipolytic_enzyme"/>
</dbReference>
<evidence type="ECO:0000256" key="2">
    <source>
        <dbReference type="ARBA" id="ARBA00022801"/>
    </source>
</evidence>
<accession>A0A0B4ZTW9</accession>
<reference evidence="4" key="1">
    <citation type="submission" date="2014-12" db="EMBL/GenBank/DDBJ databases">
        <title>Screening of lipase, protease and cellulase gene production in a fosmid metagenomic library from Lake Elementaita.</title>
        <authorList>
            <person name="Akanga J.O."/>
            <person name="Boga H.I."/>
            <person name="Klenk H.-P."/>
        </authorList>
    </citation>
    <scope>NUCLEOTIDE SEQUENCE</scope>
</reference>
<evidence type="ECO:0000313" key="4">
    <source>
        <dbReference type="EMBL" id="AJD73962.1"/>
    </source>
</evidence>
<dbReference type="Gene3D" id="3.40.50.1820">
    <property type="entry name" value="alpha/beta hydrolase"/>
    <property type="match status" value="1"/>
</dbReference>
<dbReference type="SUPFAM" id="SSF53474">
    <property type="entry name" value="alpha/beta-Hydrolases"/>
    <property type="match status" value="1"/>
</dbReference>
<dbReference type="GO" id="GO:0016787">
    <property type="term" value="F:hydrolase activity"/>
    <property type="evidence" value="ECO:0007669"/>
    <property type="project" value="UniProtKB-KW"/>
</dbReference>
<organism evidence="4">
    <name type="scientific">uncultured microorganism</name>
    <dbReference type="NCBI Taxonomy" id="358574"/>
    <lineage>
        <taxon>unclassified sequences</taxon>
        <taxon>environmental samples</taxon>
    </lineage>
</organism>
<evidence type="ECO:0000256" key="1">
    <source>
        <dbReference type="ARBA" id="ARBA00010515"/>
    </source>
</evidence>
<name>A0A0B4ZTW9_9ZZZZ</name>
<dbReference type="InterPro" id="IPR013094">
    <property type="entry name" value="AB_hydrolase_3"/>
</dbReference>
<dbReference type="EMBL" id="KP262449">
    <property type="protein sequence ID" value="AJD73962.1"/>
    <property type="molecule type" value="Genomic_DNA"/>
</dbReference>
<dbReference type="AlphaFoldDB" id="A0A0B4ZTW9"/>